<dbReference type="HOGENOM" id="CLU_3422947_0_0_5"/>
<dbReference type="AlphaFoldDB" id="A3VH70"/>
<reference evidence="2 3" key="1">
    <citation type="journal article" date="2010" name="J. Bacteriol.">
        <title>Genome sequences of Pelagibaca bermudensis HTCC2601T and Maritimibacter alkaliphilus HTCC2654T, the type strains of two marine Roseobacter genera.</title>
        <authorList>
            <person name="Thrash J.C."/>
            <person name="Cho J.C."/>
            <person name="Ferriera S."/>
            <person name="Johnson J."/>
            <person name="Vergin K.L."/>
            <person name="Giovannoni S.J."/>
        </authorList>
    </citation>
    <scope>NUCLEOTIDE SEQUENCE [LARGE SCALE GENOMIC DNA]</scope>
    <source>
        <strain evidence="2 3">HTCC2654</strain>
    </source>
</reference>
<comment type="caution">
    <text evidence="2">The sequence shown here is derived from an EMBL/GenBank/DDBJ whole genome shotgun (WGS) entry which is preliminary data.</text>
</comment>
<name>A3VH70_9RHOB</name>
<evidence type="ECO:0000313" key="3">
    <source>
        <dbReference type="Proteomes" id="UP000002931"/>
    </source>
</evidence>
<dbReference type="EMBL" id="AAMT01000008">
    <property type="protein sequence ID" value="EAQ12625.1"/>
    <property type="molecule type" value="Genomic_DNA"/>
</dbReference>
<feature type="compositionally biased region" description="Polar residues" evidence="1">
    <location>
        <begin position="14"/>
        <end position="23"/>
    </location>
</feature>
<proteinExistence type="predicted"/>
<feature type="region of interest" description="Disordered" evidence="1">
    <location>
        <begin position="1"/>
        <end position="23"/>
    </location>
</feature>
<dbReference type="STRING" id="314271.RB2654_15105"/>
<evidence type="ECO:0000256" key="1">
    <source>
        <dbReference type="SAM" id="MobiDB-lite"/>
    </source>
</evidence>
<organism evidence="2 3">
    <name type="scientific">Maritimibacter alkaliphilus HTCC2654</name>
    <dbReference type="NCBI Taxonomy" id="314271"/>
    <lineage>
        <taxon>Bacteria</taxon>
        <taxon>Pseudomonadati</taxon>
        <taxon>Pseudomonadota</taxon>
        <taxon>Alphaproteobacteria</taxon>
        <taxon>Rhodobacterales</taxon>
        <taxon>Roseobacteraceae</taxon>
        <taxon>Maritimibacter</taxon>
    </lineage>
</organism>
<gene>
    <name evidence="2" type="ORF">RB2654_15105</name>
</gene>
<sequence>MRRTAGISRPAATCATSSGRSPR</sequence>
<evidence type="ECO:0000313" key="2">
    <source>
        <dbReference type="EMBL" id="EAQ12625.1"/>
    </source>
</evidence>
<accession>A3VH70</accession>
<protein>
    <submittedName>
        <fullName evidence="2">Uncharacterized protein</fullName>
    </submittedName>
</protein>
<keyword evidence="3" id="KW-1185">Reference proteome</keyword>
<dbReference type="Proteomes" id="UP000002931">
    <property type="component" value="Unassembled WGS sequence"/>
</dbReference>